<gene>
    <name evidence="2" type="ORF">GHT06_018278</name>
</gene>
<dbReference type="EMBL" id="WJBH02000007">
    <property type="protein sequence ID" value="KAI9555762.1"/>
    <property type="molecule type" value="Genomic_DNA"/>
</dbReference>
<feature type="compositionally biased region" description="Basic and acidic residues" evidence="1">
    <location>
        <begin position="82"/>
        <end position="103"/>
    </location>
</feature>
<organism evidence="2 3">
    <name type="scientific">Daphnia sinensis</name>
    <dbReference type="NCBI Taxonomy" id="1820382"/>
    <lineage>
        <taxon>Eukaryota</taxon>
        <taxon>Metazoa</taxon>
        <taxon>Ecdysozoa</taxon>
        <taxon>Arthropoda</taxon>
        <taxon>Crustacea</taxon>
        <taxon>Branchiopoda</taxon>
        <taxon>Diplostraca</taxon>
        <taxon>Cladocera</taxon>
        <taxon>Anomopoda</taxon>
        <taxon>Daphniidae</taxon>
        <taxon>Daphnia</taxon>
        <taxon>Daphnia similis group</taxon>
    </lineage>
</organism>
<sequence length="103" mass="11432">MDHGKDHHGTQNVATQHGKKNYDSADSKQHQAEENQAPRSGFQLGQTATGYGSNKASELSSFGNTKDFEDLEAESRSNSGGHDSEEHTERDLEDDKDHHHTKK</sequence>
<dbReference type="AlphaFoldDB" id="A0AAD5KMB7"/>
<keyword evidence="3" id="KW-1185">Reference proteome</keyword>
<protein>
    <submittedName>
        <fullName evidence="2">Uncharacterized protein</fullName>
    </submittedName>
</protein>
<evidence type="ECO:0000313" key="3">
    <source>
        <dbReference type="Proteomes" id="UP000820818"/>
    </source>
</evidence>
<dbReference type="Proteomes" id="UP000820818">
    <property type="component" value="Linkage Group LG7"/>
</dbReference>
<feature type="compositionally biased region" description="Polar residues" evidence="1">
    <location>
        <begin position="43"/>
        <end position="64"/>
    </location>
</feature>
<feature type="region of interest" description="Disordered" evidence="1">
    <location>
        <begin position="1"/>
        <end position="103"/>
    </location>
</feature>
<feature type="compositionally biased region" description="Basic and acidic residues" evidence="1">
    <location>
        <begin position="20"/>
        <end position="33"/>
    </location>
</feature>
<proteinExistence type="predicted"/>
<evidence type="ECO:0000313" key="2">
    <source>
        <dbReference type="EMBL" id="KAI9555762.1"/>
    </source>
</evidence>
<evidence type="ECO:0000256" key="1">
    <source>
        <dbReference type="SAM" id="MobiDB-lite"/>
    </source>
</evidence>
<reference evidence="2 3" key="1">
    <citation type="submission" date="2022-05" db="EMBL/GenBank/DDBJ databases">
        <title>A multi-omics perspective on studying reproductive biology in Daphnia sinensis.</title>
        <authorList>
            <person name="Jia J."/>
        </authorList>
    </citation>
    <scope>NUCLEOTIDE SEQUENCE [LARGE SCALE GENOMIC DNA]</scope>
    <source>
        <strain evidence="2 3">WSL</strain>
    </source>
</reference>
<comment type="caution">
    <text evidence="2">The sequence shown here is derived from an EMBL/GenBank/DDBJ whole genome shotgun (WGS) entry which is preliminary data.</text>
</comment>
<name>A0AAD5KMB7_9CRUS</name>
<accession>A0AAD5KMB7</accession>